<proteinExistence type="evidence at transcript level"/>
<dbReference type="EMBL" id="BT132658">
    <property type="protein sequence ID" value="AEQ05560.1"/>
    <property type="molecule type" value="mRNA"/>
</dbReference>
<accession>G4LU28</accession>
<name>G4LU28_DROME</name>
<gene>
    <name evidence="1" type="primary">CG11109-RA</name>
</gene>
<evidence type="ECO:0000313" key="1">
    <source>
        <dbReference type="EMBL" id="AEQ05560.1"/>
    </source>
</evidence>
<dbReference type="AlphaFoldDB" id="G4LU28"/>
<organism evidence="1">
    <name type="scientific">Drosophila melanogaster</name>
    <name type="common">Fruit fly</name>
    <dbReference type="NCBI Taxonomy" id="7227"/>
    <lineage>
        <taxon>Eukaryota</taxon>
        <taxon>Metazoa</taxon>
        <taxon>Ecdysozoa</taxon>
        <taxon>Arthropoda</taxon>
        <taxon>Hexapoda</taxon>
        <taxon>Insecta</taxon>
        <taxon>Pterygota</taxon>
        <taxon>Neoptera</taxon>
        <taxon>Endopterygota</taxon>
        <taxon>Diptera</taxon>
        <taxon>Brachycera</taxon>
        <taxon>Muscomorpha</taxon>
        <taxon>Ephydroidea</taxon>
        <taxon>Drosophilidae</taxon>
        <taxon>Drosophila</taxon>
        <taxon>Sophophora</taxon>
    </lineage>
</organism>
<protein>
    <submittedName>
        <fullName evidence="1">AT01532p1</fullName>
    </submittedName>
</protein>
<reference evidence="1" key="1">
    <citation type="submission" date="2011-10" db="EMBL/GenBank/DDBJ databases">
        <authorList>
            <person name="Carlson J."/>
            <person name="Booth B."/>
            <person name="Frise E."/>
            <person name="Park S."/>
            <person name="Wan K."/>
            <person name="Yu C."/>
            <person name="Celniker S."/>
        </authorList>
    </citation>
    <scope>NUCLEOTIDE SEQUENCE</scope>
</reference>
<sequence>MLRTRLAELSRATTDPRSPINSAMWLVLLPGAAHMSSMRSPGCGSRTRTQTIEGRFCNRPSSLLRSPSVGTPLTLDCISTATPEAGFSALLNS</sequence>